<proteinExistence type="predicted"/>
<dbReference type="OrthoDB" id="425602at2759"/>
<evidence type="ECO:0000313" key="3">
    <source>
        <dbReference type="Proteomes" id="UP000053831"/>
    </source>
</evidence>
<protein>
    <recommendedName>
        <fullName evidence="4">Thymidylate kinase</fullName>
    </recommendedName>
</protein>
<feature type="compositionally biased region" description="Polar residues" evidence="1">
    <location>
        <begin position="16"/>
        <end position="35"/>
    </location>
</feature>
<dbReference type="Proteomes" id="UP000053831">
    <property type="component" value="Unassembled WGS sequence"/>
</dbReference>
<accession>A0A0M8MZV4</accession>
<feature type="compositionally biased region" description="Low complexity" evidence="1">
    <location>
        <begin position="80"/>
        <end position="111"/>
    </location>
</feature>
<evidence type="ECO:0008006" key="4">
    <source>
        <dbReference type="Google" id="ProtNLM"/>
    </source>
</evidence>
<evidence type="ECO:0000256" key="1">
    <source>
        <dbReference type="SAM" id="MobiDB-lite"/>
    </source>
</evidence>
<dbReference type="EMBL" id="LGSR01000028">
    <property type="protein sequence ID" value="KOS17060.1"/>
    <property type="molecule type" value="Genomic_DNA"/>
</dbReference>
<evidence type="ECO:0000313" key="2">
    <source>
        <dbReference type="EMBL" id="KOS17060.1"/>
    </source>
</evidence>
<feature type="region of interest" description="Disordered" evidence="1">
    <location>
        <begin position="79"/>
        <end position="186"/>
    </location>
</feature>
<feature type="region of interest" description="Disordered" evidence="1">
    <location>
        <begin position="402"/>
        <end position="424"/>
    </location>
</feature>
<name>A0A0M8MZV4_ESCWE</name>
<feature type="region of interest" description="Disordered" evidence="1">
    <location>
        <begin position="1"/>
        <end position="45"/>
    </location>
</feature>
<gene>
    <name evidence="2" type="ORF">ESCO_005854</name>
</gene>
<keyword evidence="3" id="KW-1185">Reference proteome</keyword>
<dbReference type="AlphaFoldDB" id="A0A0M8MZV4"/>
<comment type="caution">
    <text evidence="2">The sequence shown here is derived from an EMBL/GenBank/DDBJ whole genome shotgun (WGS) entry which is preliminary data.</text>
</comment>
<sequence>MATVARQPFAPLDSARLQSLTSSKNRQNAIPSSSPGKRKAGLLDLDDSENVDPLFFSKRSKGVKLDGLSKDALKAIHSLSKTATAPKPAASSTATARAPPAATPKKPLAASRRSIPQPKTPSDRIGTGISGTRISASAPKPSAYSAPAGRSPPSLNRRPGPLASRRRTFGSYTRIDPPSFGPGSSASAPFSLDAALKGTIAGYAPRTTPPPKRPSLSKVAKLLQPETKSSWFFDIHEDSPEQEMTNLLQHSTCVLDISSDEETEERASRDTAEGRNKENIPPADHLSQVSTRRAGKAADIDDMMVEKQRIALGEINAAEFYPEGCDASSVILVFDDADDDAVTIVGDDPSEDQDVAAIMLANKAAPRIEVNELDVNSHESIPSEEDTTPVKVAVLQPIEGTGESFELWESDSSKDENEAPAASP</sequence>
<feature type="compositionally biased region" description="Low complexity" evidence="1">
    <location>
        <begin position="177"/>
        <end position="186"/>
    </location>
</feature>
<organism evidence="2 3">
    <name type="scientific">Escovopsis weberi</name>
    <dbReference type="NCBI Taxonomy" id="150374"/>
    <lineage>
        <taxon>Eukaryota</taxon>
        <taxon>Fungi</taxon>
        <taxon>Dikarya</taxon>
        <taxon>Ascomycota</taxon>
        <taxon>Pezizomycotina</taxon>
        <taxon>Sordariomycetes</taxon>
        <taxon>Hypocreomycetidae</taxon>
        <taxon>Hypocreales</taxon>
        <taxon>Hypocreaceae</taxon>
        <taxon>Escovopsis</taxon>
    </lineage>
</organism>
<feature type="compositionally biased region" description="Basic and acidic residues" evidence="1">
    <location>
        <begin position="265"/>
        <end position="278"/>
    </location>
</feature>
<reference evidence="2 3" key="1">
    <citation type="submission" date="2015-07" db="EMBL/GenBank/DDBJ databases">
        <title>The genome of the fungus Escovopsis weberi, a specialized disease agent of ant agriculture.</title>
        <authorList>
            <person name="de Man T.J."/>
            <person name="Stajich J.E."/>
            <person name="Kubicek C.P."/>
            <person name="Chenthamara K."/>
            <person name="Atanasova L."/>
            <person name="Druzhinina I.S."/>
            <person name="Birnbaum S."/>
            <person name="Barribeau S.M."/>
            <person name="Teiling C."/>
            <person name="Suen G."/>
            <person name="Currie C."/>
            <person name="Gerardo N.M."/>
        </authorList>
    </citation>
    <scope>NUCLEOTIDE SEQUENCE [LARGE SCALE GENOMIC DNA]</scope>
</reference>
<feature type="region of interest" description="Disordered" evidence="1">
    <location>
        <begin position="256"/>
        <end position="297"/>
    </location>
</feature>
<dbReference type="STRING" id="150374.A0A0M8MZV4"/>
<feature type="compositionally biased region" description="Low complexity" evidence="1">
    <location>
        <begin position="135"/>
        <end position="148"/>
    </location>
</feature>